<dbReference type="Proteomes" id="UP000722625">
    <property type="component" value="Unassembled WGS sequence"/>
</dbReference>
<gene>
    <name evidence="1" type="ORF">KHA90_10590</name>
</gene>
<reference evidence="1 2" key="1">
    <citation type="journal article" date="2018" name="Int. J. Syst. Evol. Microbiol.">
        <title>Flavobacterium chryseum sp. nov. and Flavobacterium psychroterrae sp. nov., novel environmental bacteria isolated from Antarctica.</title>
        <authorList>
            <person name="Kralova S."/>
            <person name="Svec P."/>
            <person name="Busse H.J."/>
            <person name="Stankova E."/>
            <person name="Vaczi P."/>
            <person name="Sedlacek I."/>
        </authorList>
    </citation>
    <scope>NUCLEOTIDE SEQUENCE [LARGE SCALE GENOMIC DNA]</scope>
    <source>
        <strain evidence="1 2">CCM 8827</strain>
    </source>
</reference>
<comment type="caution">
    <text evidence="1">The sequence shown here is derived from an EMBL/GenBank/DDBJ whole genome shotgun (WGS) entry which is preliminary data.</text>
</comment>
<keyword evidence="2" id="KW-1185">Reference proteome</keyword>
<organism evidence="1 2">
    <name type="scientific">Flavobacterium psychroterrae</name>
    <dbReference type="NCBI Taxonomy" id="2133767"/>
    <lineage>
        <taxon>Bacteria</taxon>
        <taxon>Pseudomonadati</taxon>
        <taxon>Bacteroidota</taxon>
        <taxon>Flavobacteriia</taxon>
        <taxon>Flavobacteriales</taxon>
        <taxon>Flavobacteriaceae</taxon>
        <taxon>Flavobacterium</taxon>
    </lineage>
</organism>
<proteinExistence type="predicted"/>
<name>A0ABS5PC97_9FLAO</name>
<dbReference type="RefSeq" id="WP_213299005.1">
    <property type="nucleotide sequence ID" value="NZ_JAGYVZ010000008.1"/>
</dbReference>
<sequence length="259" mass="29620">MFRYRFGKNRSPFDNDDFWERKDATGQMLEARKSNNRHESLFSSDYKFFTDGPNRIAFEGELYFDSKENTIYRGNRDGTWTKATQLSEVVVTNLIAKLATSDGIRIFGYGGDPIAGSGNLGNDRGSGSFSAPGHDFNTCLDLGYLLGKLFPNSSMMNPWLLEFENRLKYSTPNNQPPISKNATISDPEMILMSLYNYKSTDVFGGNHSVVHEKKIKDTLVNPSQKEDIDIINEHNRKEAEKEMKYKNREFQKKLDNFKG</sequence>
<evidence type="ECO:0000313" key="2">
    <source>
        <dbReference type="Proteomes" id="UP000722625"/>
    </source>
</evidence>
<protein>
    <submittedName>
        <fullName evidence="1">Uncharacterized protein</fullName>
    </submittedName>
</protein>
<evidence type="ECO:0000313" key="1">
    <source>
        <dbReference type="EMBL" id="MBS7231470.1"/>
    </source>
</evidence>
<dbReference type="EMBL" id="JAGYVZ010000008">
    <property type="protein sequence ID" value="MBS7231470.1"/>
    <property type="molecule type" value="Genomic_DNA"/>
</dbReference>
<accession>A0ABS5PC97</accession>